<evidence type="ECO:0000313" key="2">
    <source>
        <dbReference type="Proteomes" id="UP001162992"/>
    </source>
</evidence>
<keyword evidence="2" id="KW-1185">Reference proteome</keyword>
<comment type="caution">
    <text evidence="1">The sequence shown here is derived from an EMBL/GenBank/DDBJ whole genome shotgun (WGS) entry which is preliminary data.</text>
</comment>
<organism evidence="1 2">
    <name type="scientific">Diphasiastrum complanatum</name>
    <name type="common">Issler's clubmoss</name>
    <name type="synonym">Lycopodium complanatum</name>
    <dbReference type="NCBI Taxonomy" id="34168"/>
    <lineage>
        <taxon>Eukaryota</taxon>
        <taxon>Viridiplantae</taxon>
        <taxon>Streptophyta</taxon>
        <taxon>Embryophyta</taxon>
        <taxon>Tracheophyta</taxon>
        <taxon>Lycopodiopsida</taxon>
        <taxon>Lycopodiales</taxon>
        <taxon>Lycopodiaceae</taxon>
        <taxon>Lycopodioideae</taxon>
        <taxon>Diphasiastrum</taxon>
    </lineage>
</organism>
<protein>
    <submittedName>
        <fullName evidence="1">Uncharacterized protein</fullName>
    </submittedName>
</protein>
<name>A0ACC2DH72_DIPCM</name>
<reference evidence="2" key="1">
    <citation type="journal article" date="2024" name="Proc. Natl. Acad. Sci. U.S.A.">
        <title>Extraordinary preservation of gene collinearity over three hundred million years revealed in homosporous lycophytes.</title>
        <authorList>
            <person name="Li C."/>
            <person name="Wickell D."/>
            <person name="Kuo L.Y."/>
            <person name="Chen X."/>
            <person name="Nie B."/>
            <person name="Liao X."/>
            <person name="Peng D."/>
            <person name="Ji J."/>
            <person name="Jenkins J."/>
            <person name="Williams M."/>
            <person name="Shu S."/>
            <person name="Plott C."/>
            <person name="Barry K."/>
            <person name="Rajasekar S."/>
            <person name="Grimwood J."/>
            <person name="Han X."/>
            <person name="Sun S."/>
            <person name="Hou Z."/>
            <person name="He W."/>
            <person name="Dai G."/>
            <person name="Sun C."/>
            <person name="Schmutz J."/>
            <person name="Leebens-Mack J.H."/>
            <person name="Li F.W."/>
            <person name="Wang L."/>
        </authorList>
    </citation>
    <scope>NUCLEOTIDE SEQUENCE [LARGE SCALE GENOMIC DNA]</scope>
    <source>
        <strain evidence="2">cv. PW_Plant_1</strain>
    </source>
</reference>
<dbReference type="EMBL" id="CM055097">
    <property type="protein sequence ID" value="KAJ7553593.1"/>
    <property type="molecule type" value="Genomic_DNA"/>
</dbReference>
<evidence type="ECO:0000313" key="1">
    <source>
        <dbReference type="EMBL" id="KAJ7553593.1"/>
    </source>
</evidence>
<dbReference type="Proteomes" id="UP001162992">
    <property type="component" value="Chromosome 6"/>
</dbReference>
<accession>A0ACC2DH72</accession>
<proteinExistence type="predicted"/>
<gene>
    <name evidence="1" type="ORF">O6H91_06G104500</name>
</gene>
<sequence length="606" mass="69366">MQHLKLLYHYMTRCPGKAAVLGFLLGAFITSALLDERSIWTISQRWMNSLNSSTELKLTFPIATFSGSVNSQVADNHSSINKGLSMPGSDELSKDRRGFHITEATQSGILENGMVDDDNPLKNLLLDRWATSHHLKLVHINETTDFTRESVSSILLESVQPPHLRDCRALTKRNVRLDSRSKAGKRPRWLLWKGLMGIQLGKSMDLEDTGEEMLYAEKSLVDGPYPPWVKGGDEDNLPRTRRVQRDLWLHQHPVNCSDPKLRFLIADWEREPGYGIGAQIAAMIGILAIAMNENRILVTGYLNRADHEDCSGHKRSHWSCYFFPETSNECRARALGLASRNDSWQNGIITSKEQYNSKDIWLGKIPQHWGKPWEQMQPTTEVDGKLLLHHRAADRRWWRAQAVRYLMRYPSEYLCVLLNHARHKAFGAKAAEMVLQSRQAKQVTPARNLSAIEMYVWVDHEPWTPNPLISIHIRQGDKASEMKVVRLEKYMELVQRLRERFPNAKDIWLSTEMQDIIEGSGQIPGWNFYYTNITRQYGNTSMAMYEASLGRKASSNNAFVNFLMAEEADFFIGALGSTWCFLIDGMRSTGGKVMAGYMSVNKDRFW</sequence>